<gene>
    <name evidence="1" type="ORF">BcabD6B2_20430</name>
</gene>
<reference evidence="1 2" key="1">
    <citation type="submission" date="2021-06" db="EMBL/GenBank/DDBJ databases">
        <title>Genome sequence of Babesia caballi.</title>
        <authorList>
            <person name="Yamagishi J."/>
            <person name="Kidaka T."/>
            <person name="Ochi A."/>
        </authorList>
    </citation>
    <scope>NUCLEOTIDE SEQUENCE [LARGE SCALE GENOMIC DNA]</scope>
    <source>
        <strain evidence="1">USDA-D6B2</strain>
    </source>
</reference>
<keyword evidence="1" id="KW-0808">Transferase</keyword>
<sequence length="313" mass="34855">MDVVQLSRYVRRRFQASLLGTEDVDESRDVAFQILALKEGLRKDHREHLKIFYNLVQAAHCGFFSQKATRNLYIGFPYLHRHFSENYCTFAAETPAPASGLGDQLLFGAGRFLSQHTFSAAAAHLESLSNDSIGAFLHKARQFDEAVRLNKLYIRILVELLGKNALGEEVKASLRRALAEASKGWALGRVEELNYEHLIGADLLGLTGGLGVEDPGLLPIIADSLGNKFEAVPIRGKLLMFFGLSSHVAKWGVEPSSSKVIDRLLGTFSDGYRSLDLKDSLLFVEALANVRYREQLLDQVVAENIIPRLSKIR</sequence>
<dbReference type="GeneID" id="94194089"/>
<keyword evidence="2" id="KW-1185">Reference proteome</keyword>
<dbReference type="EMBL" id="BPLF01000002">
    <property type="protein sequence ID" value="GIX62608.1"/>
    <property type="molecule type" value="Genomic_DNA"/>
</dbReference>
<dbReference type="Proteomes" id="UP001497744">
    <property type="component" value="Unassembled WGS sequence"/>
</dbReference>
<comment type="caution">
    <text evidence="1">The sequence shown here is derived from an EMBL/GenBank/DDBJ whole genome shotgun (WGS) entry which is preliminary data.</text>
</comment>
<evidence type="ECO:0000313" key="1">
    <source>
        <dbReference type="EMBL" id="GIX62608.1"/>
    </source>
</evidence>
<name>A0AAV4LQZ8_BABCB</name>
<dbReference type="AlphaFoldDB" id="A0AAV4LQZ8"/>
<protein>
    <submittedName>
        <fullName evidence="1">ADP-heptose:LPS heptosyl transferase, putative</fullName>
    </submittedName>
</protein>
<dbReference type="GO" id="GO:0016740">
    <property type="term" value="F:transferase activity"/>
    <property type="evidence" value="ECO:0007669"/>
    <property type="project" value="UniProtKB-KW"/>
</dbReference>
<accession>A0AAV4LQZ8</accession>
<evidence type="ECO:0000313" key="2">
    <source>
        <dbReference type="Proteomes" id="UP001497744"/>
    </source>
</evidence>
<dbReference type="RefSeq" id="XP_067714677.1">
    <property type="nucleotide sequence ID" value="XM_067858576.1"/>
</dbReference>
<proteinExistence type="predicted"/>
<organism evidence="1 2">
    <name type="scientific">Babesia caballi</name>
    <dbReference type="NCBI Taxonomy" id="5871"/>
    <lineage>
        <taxon>Eukaryota</taxon>
        <taxon>Sar</taxon>
        <taxon>Alveolata</taxon>
        <taxon>Apicomplexa</taxon>
        <taxon>Aconoidasida</taxon>
        <taxon>Piroplasmida</taxon>
        <taxon>Babesiidae</taxon>
        <taxon>Babesia</taxon>
    </lineage>
</organism>